<dbReference type="AlphaFoldDB" id="A0A543CBU9"/>
<dbReference type="InterPro" id="IPR021401">
    <property type="entry name" value="DUF3040"/>
</dbReference>
<comment type="caution">
    <text evidence="3">The sequence shown here is derived from an EMBL/GenBank/DDBJ whole genome shotgun (WGS) entry which is preliminary data.</text>
</comment>
<feature type="transmembrane region" description="Helical" evidence="2">
    <location>
        <begin position="60"/>
        <end position="79"/>
    </location>
</feature>
<evidence type="ECO:0000313" key="3">
    <source>
        <dbReference type="EMBL" id="TQL94553.1"/>
    </source>
</evidence>
<dbReference type="Proteomes" id="UP000316096">
    <property type="component" value="Unassembled WGS sequence"/>
</dbReference>
<proteinExistence type="predicted"/>
<name>A0A543CBU9_9ACTN</name>
<gene>
    <name evidence="3" type="ORF">FB559_0028</name>
</gene>
<keyword evidence="2" id="KW-0812">Transmembrane</keyword>
<accession>A0A543CBU9</accession>
<evidence type="ECO:0000256" key="2">
    <source>
        <dbReference type="SAM" id="Phobius"/>
    </source>
</evidence>
<sequence length="148" mass="16403">MSPSGVGFPFVGLSLGGAVPLSDHEQRLLDQIERALYAEDPKFASAVRSTDPKVHYKRRIWKAGIGFVLGLFVVMAGPILNTMPISIVISVAGFLLMVGCCAWGLTSWKRMTGVGTEPEPKKSKPARESKSGFMERFEERWRRRHEGP</sequence>
<organism evidence="3 4">
    <name type="scientific">Actinoallomurus bryophytorum</name>
    <dbReference type="NCBI Taxonomy" id="1490222"/>
    <lineage>
        <taxon>Bacteria</taxon>
        <taxon>Bacillati</taxon>
        <taxon>Actinomycetota</taxon>
        <taxon>Actinomycetes</taxon>
        <taxon>Streptosporangiales</taxon>
        <taxon>Thermomonosporaceae</taxon>
        <taxon>Actinoallomurus</taxon>
    </lineage>
</organism>
<reference evidence="3 4" key="1">
    <citation type="submission" date="2019-06" db="EMBL/GenBank/DDBJ databases">
        <title>Sequencing the genomes of 1000 actinobacteria strains.</title>
        <authorList>
            <person name="Klenk H.-P."/>
        </authorList>
    </citation>
    <scope>NUCLEOTIDE SEQUENCE [LARGE SCALE GENOMIC DNA]</scope>
    <source>
        <strain evidence="3 4">DSM 102200</strain>
    </source>
</reference>
<dbReference type="Pfam" id="PF11239">
    <property type="entry name" value="DUF3040"/>
    <property type="match status" value="1"/>
</dbReference>
<feature type="transmembrane region" description="Helical" evidence="2">
    <location>
        <begin position="85"/>
        <end position="105"/>
    </location>
</feature>
<dbReference type="EMBL" id="VFOZ01000001">
    <property type="protein sequence ID" value="TQL94553.1"/>
    <property type="molecule type" value="Genomic_DNA"/>
</dbReference>
<keyword evidence="2" id="KW-1133">Transmembrane helix</keyword>
<evidence type="ECO:0000313" key="4">
    <source>
        <dbReference type="Proteomes" id="UP000316096"/>
    </source>
</evidence>
<evidence type="ECO:0000256" key="1">
    <source>
        <dbReference type="SAM" id="MobiDB-lite"/>
    </source>
</evidence>
<feature type="region of interest" description="Disordered" evidence="1">
    <location>
        <begin position="113"/>
        <end position="148"/>
    </location>
</feature>
<keyword evidence="2" id="KW-0472">Membrane</keyword>
<keyword evidence="4" id="KW-1185">Reference proteome</keyword>
<protein>
    <submittedName>
        <fullName evidence="3">DUF3040 family protein</fullName>
    </submittedName>
</protein>
<feature type="compositionally biased region" description="Basic and acidic residues" evidence="1">
    <location>
        <begin position="118"/>
        <end position="148"/>
    </location>
</feature>